<keyword evidence="2" id="KW-1185">Reference proteome</keyword>
<comment type="caution">
    <text evidence="1">The sequence shown here is derived from an EMBL/GenBank/DDBJ whole genome shotgun (WGS) entry which is preliminary data.</text>
</comment>
<name>A0A179DCJ8_9SPHI</name>
<evidence type="ECO:0000313" key="2">
    <source>
        <dbReference type="Proteomes" id="UP000078459"/>
    </source>
</evidence>
<organism evidence="1 2">
    <name type="scientific">Pedobacter psychrophilus</name>
    <dbReference type="NCBI Taxonomy" id="1826909"/>
    <lineage>
        <taxon>Bacteria</taxon>
        <taxon>Pseudomonadati</taxon>
        <taxon>Bacteroidota</taxon>
        <taxon>Sphingobacteriia</taxon>
        <taxon>Sphingobacteriales</taxon>
        <taxon>Sphingobacteriaceae</taxon>
        <taxon>Pedobacter</taxon>
    </lineage>
</organism>
<dbReference type="EMBL" id="LWHJ01000030">
    <property type="protein sequence ID" value="OAQ38502.1"/>
    <property type="molecule type" value="Genomic_DNA"/>
</dbReference>
<reference evidence="1 2" key="2">
    <citation type="submission" date="2016-06" db="EMBL/GenBank/DDBJ databases">
        <title>Pedobacter psychrophilus sp. nov., isolated from Antarctic fragmentary rock.</title>
        <authorList>
            <person name="Svec P."/>
        </authorList>
    </citation>
    <scope>NUCLEOTIDE SEQUENCE [LARGE SCALE GENOMIC DNA]</scope>
    <source>
        <strain evidence="1 2">CCM 8644</strain>
    </source>
</reference>
<protein>
    <submittedName>
        <fullName evidence="1">Uncharacterized protein</fullName>
    </submittedName>
</protein>
<accession>A0A179DCJ8</accession>
<dbReference type="AlphaFoldDB" id="A0A179DCJ8"/>
<reference evidence="1 2" key="1">
    <citation type="submission" date="2016-04" db="EMBL/GenBank/DDBJ databases">
        <authorList>
            <person name="Evans L.H."/>
            <person name="Alamgir A."/>
            <person name="Owens N."/>
            <person name="Weber N.D."/>
            <person name="Virtaneva K."/>
            <person name="Barbian K."/>
            <person name="Babar A."/>
            <person name="Rosenke K."/>
        </authorList>
    </citation>
    <scope>NUCLEOTIDE SEQUENCE [LARGE SCALE GENOMIC DNA]</scope>
    <source>
        <strain evidence="1 2">CCM 8644</strain>
    </source>
</reference>
<gene>
    <name evidence="1" type="ORF">A5893_13840</name>
</gene>
<proteinExistence type="predicted"/>
<sequence length="129" mass="15048">MSRIPLPKLEDNPFVNRKKVTFKLNNKIIEGFITAVPYELAKVEVGYYIELDEIKLVICSSIDGWVQLNRKSDLVESIGNYIEKYSEEIETDEMNIKQQQSLINKQRSDELIKHYEKVIKKTKIADISI</sequence>
<dbReference type="Proteomes" id="UP000078459">
    <property type="component" value="Unassembled WGS sequence"/>
</dbReference>
<dbReference type="RefSeq" id="WP_068823273.1">
    <property type="nucleotide sequence ID" value="NZ_LWHJ01000030.1"/>
</dbReference>
<evidence type="ECO:0000313" key="1">
    <source>
        <dbReference type="EMBL" id="OAQ38502.1"/>
    </source>
</evidence>